<reference evidence="1 2" key="1">
    <citation type="journal article" date="2024" name="Ann. Entomol. Soc. Am.">
        <title>Genomic analyses of the southern and eastern yellowjacket wasps (Hymenoptera: Vespidae) reveal evolutionary signatures of social life.</title>
        <authorList>
            <person name="Catto M.A."/>
            <person name="Caine P.B."/>
            <person name="Orr S.E."/>
            <person name="Hunt B.G."/>
            <person name="Goodisman M.A.D."/>
        </authorList>
    </citation>
    <scope>NUCLEOTIDE SEQUENCE [LARGE SCALE GENOMIC DNA]</scope>
    <source>
        <strain evidence="1">233</strain>
        <tissue evidence="1">Head and thorax</tissue>
    </source>
</reference>
<protein>
    <submittedName>
        <fullName evidence="1">Uncharacterized protein</fullName>
    </submittedName>
</protein>
<dbReference type="AlphaFoldDB" id="A0ABD2AYA0"/>
<sequence length="67" mass="7786">MVKPLGAHHTCRFIVFLRHHQARHMYTQNRIQDMIAKCNNGVNVLKSRAMSDVIFKCQIVLKEVLVP</sequence>
<proteinExistence type="predicted"/>
<evidence type="ECO:0000313" key="1">
    <source>
        <dbReference type="EMBL" id="KAL2725578.1"/>
    </source>
</evidence>
<dbReference type="EMBL" id="JAUDFV010000138">
    <property type="protein sequence ID" value="KAL2725578.1"/>
    <property type="molecule type" value="Genomic_DNA"/>
</dbReference>
<evidence type="ECO:0000313" key="2">
    <source>
        <dbReference type="Proteomes" id="UP001607302"/>
    </source>
</evidence>
<comment type="caution">
    <text evidence="1">The sequence shown here is derived from an EMBL/GenBank/DDBJ whole genome shotgun (WGS) entry which is preliminary data.</text>
</comment>
<dbReference type="Proteomes" id="UP001607302">
    <property type="component" value="Unassembled WGS sequence"/>
</dbReference>
<accession>A0ABD2AYA0</accession>
<gene>
    <name evidence="1" type="ORF">V1478_008251</name>
</gene>
<name>A0ABD2AYA0_VESSQ</name>
<keyword evidence="2" id="KW-1185">Reference proteome</keyword>
<organism evidence="1 2">
    <name type="scientific">Vespula squamosa</name>
    <name type="common">Southern yellow jacket</name>
    <name type="synonym">Wasp</name>
    <dbReference type="NCBI Taxonomy" id="30214"/>
    <lineage>
        <taxon>Eukaryota</taxon>
        <taxon>Metazoa</taxon>
        <taxon>Ecdysozoa</taxon>
        <taxon>Arthropoda</taxon>
        <taxon>Hexapoda</taxon>
        <taxon>Insecta</taxon>
        <taxon>Pterygota</taxon>
        <taxon>Neoptera</taxon>
        <taxon>Endopterygota</taxon>
        <taxon>Hymenoptera</taxon>
        <taxon>Apocrita</taxon>
        <taxon>Aculeata</taxon>
        <taxon>Vespoidea</taxon>
        <taxon>Vespidae</taxon>
        <taxon>Vespinae</taxon>
        <taxon>Vespula</taxon>
    </lineage>
</organism>